<evidence type="ECO:0000313" key="6">
    <source>
        <dbReference type="EMBL" id="KAK3326735.1"/>
    </source>
</evidence>
<accession>A0AAE0MC36</accession>
<organism evidence="6 7">
    <name type="scientific">Apodospora peruviana</name>
    <dbReference type="NCBI Taxonomy" id="516989"/>
    <lineage>
        <taxon>Eukaryota</taxon>
        <taxon>Fungi</taxon>
        <taxon>Dikarya</taxon>
        <taxon>Ascomycota</taxon>
        <taxon>Pezizomycotina</taxon>
        <taxon>Sordariomycetes</taxon>
        <taxon>Sordariomycetidae</taxon>
        <taxon>Sordariales</taxon>
        <taxon>Lasiosphaeriaceae</taxon>
        <taxon>Apodospora</taxon>
    </lineage>
</organism>
<comment type="catalytic activity">
    <reaction evidence="2">
        <text>a diacylglycerol + H2O = a monoacylglycerol + a fatty acid + H(+)</text>
        <dbReference type="Rhea" id="RHEA:32731"/>
        <dbReference type="ChEBI" id="CHEBI:15377"/>
        <dbReference type="ChEBI" id="CHEBI:15378"/>
        <dbReference type="ChEBI" id="CHEBI:17408"/>
        <dbReference type="ChEBI" id="CHEBI:18035"/>
        <dbReference type="ChEBI" id="CHEBI:28868"/>
    </reaction>
</comment>
<dbReference type="GO" id="GO:0016787">
    <property type="term" value="F:hydrolase activity"/>
    <property type="evidence" value="ECO:0007669"/>
    <property type="project" value="UniProtKB-KW"/>
</dbReference>
<evidence type="ECO:0000256" key="2">
    <source>
        <dbReference type="ARBA" id="ARBA00047591"/>
    </source>
</evidence>
<gene>
    <name evidence="6" type="ORF">B0H66DRAFT_168246</name>
</gene>
<reference evidence="6" key="1">
    <citation type="journal article" date="2023" name="Mol. Phylogenet. Evol.">
        <title>Genome-scale phylogeny and comparative genomics of the fungal order Sordariales.</title>
        <authorList>
            <person name="Hensen N."/>
            <person name="Bonometti L."/>
            <person name="Westerberg I."/>
            <person name="Brannstrom I.O."/>
            <person name="Guillou S."/>
            <person name="Cros-Aarteil S."/>
            <person name="Calhoun S."/>
            <person name="Haridas S."/>
            <person name="Kuo A."/>
            <person name="Mondo S."/>
            <person name="Pangilinan J."/>
            <person name="Riley R."/>
            <person name="LaButti K."/>
            <person name="Andreopoulos B."/>
            <person name="Lipzen A."/>
            <person name="Chen C."/>
            <person name="Yan M."/>
            <person name="Daum C."/>
            <person name="Ng V."/>
            <person name="Clum A."/>
            <person name="Steindorff A."/>
            <person name="Ohm R.A."/>
            <person name="Martin F."/>
            <person name="Silar P."/>
            <person name="Natvig D.O."/>
            <person name="Lalanne C."/>
            <person name="Gautier V."/>
            <person name="Ament-Velasquez S.L."/>
            <person name="Kruys A."/>
            <person name="Hutchinson M.I."/>
            <person name="Powell A.J."/>
            <person name="Barry K."/>
            <person name="Miller A.N."/>
            <person name="Grigoriev I.V."/>
            <person name="Debuchy R."/>
            <person name="Gladieux P."/>
            <person name="Hiltunen Thoren M."/>
            <person name="Johannesson H."/>
        </authorList>
    </citation>
    <scope>NUCLEOTIDE SEQUENCE</scope>
    <source>
        <strain evidence="6">CBS 118394</strain>
    </source>
</reference>
<keyword evidence="6" id="KW-0378">Hydrolase</keyword>
<evidence type="ECO:0000256" key="4">
    <source>
        <dbReference type="SAM" id="MobiDB-lite"/>
    </source>
</evidence>
<dbReference type="GO" id="GO:0006629">
    <property type="term" value="P:lipid metabolic process"/>
    <property type="evidence" value="ECO:0007669"/>
    <property type="project" value="InterPro"/>
</dbReference>
<feature type="domain" description="Fungal lipase-type" evidence="5">
    <location>
        <begin position="202"/>
        <end position="355"/>
    </location>
</feature>
<protein>
    <submittedName>
        <fullName evidence="6">Alpha/Beta hydrolase protein</fullName>
    </submittedName>
</protein>
<dbReference type="InterPro" id="IPR002921">
    <property type="entry name" value="Fungal_lipase-type"/>
</dbReference>
<dbReference type="PANTHER" id="PTHR45856:SF21">
    <property type="entry name" value="FUNGAL LIPASE-LIKE DOMAIN-CONTAINING PROTEIN"/>
    <property type="match status" value="1"/>
</dbReference>
<dbReference type="PANTHER" id="PTHR45856">
    <property type="entry name" value="ALPHA/BETA-HYDROLASES SUPERFAMILY PROTEIN"/>
    <property type="match status" value="1"/>
</dbReference>
<dbReference type="Pfam" id="PF01764">
    <property type="entry name" value="Lipase_3"/>
    <property type="match status" value="1"/>
</dbReference>
<dbReference type="Proteomes" id="UP001283341">
    <property type="component" value="Unassembled WGS sequence"/>
</dbReference>
<keyword evidence="7" id="KW-1185">Reference proteome</keyword>
<reference evidence="6" key="2">
    <citation type="submission" date="2023-06" db="EMBL/GenBank/DDBJ databases">
        <authorList>
            <consortium name="Lawrence Berkeley National Laboratory"/>
            <person name="Haridas S."/>
            <person name="Hensen N."/>
            <person name="Bonometti L."/>
            <person name="Westerberg I."/>
            <person name="Brannstrom I.O."/>
            <person name="Guillou S."/>
            <person name="Cros-Aarteil S."/>
            <person name="Calhoun S."/>
            <person name="Kuo A."/>
            <person name="Mondo S."/>
            <person name="Pangilinan J."/>
            <person name="Riley R."/>
            <person name="Labutti K."/>
            <person name="Andreopoulos B."/>
            <person name="Lipzen A."/>
            <person name="Chen C."/>
            <person name="Yanf M."/>
            <person name="Daum C."/>
            <person name="Ng V."/>
            <person name="Clum A."/>
            <person name="Steindorff A."/>
            <person name="Ohm R."/>
            <person name="Martin F."/>
            <person name="Silar P."/>
            <person name="Natvig D."/>
            <person name="Lalanne C."/>
            <person name="Gautier V."/>
            <person name="Ament-Velasquez S.L."/>
            <person name="Kruys A."/>
            <person name="Hutchinson M.I."/>
            <person name="Powell A.J."/>
            <person name="Barry K."/>
            <person name="Miller A.N."/>
            <person name="Grigoriev I.V."/>
            <person name="Debuchy R."/>
            <person name="Gladieux P."/>
            <person name="Thoren M.H."/>
            <person name="Johannesson H."/>
        </authorList>
    </citation>
    <scope>NUCLEOTIDE SEQUENCE</scope>
    <source>
        <strain evidence="6">CBS 118394</strain>
    </source>
</reference>
<evidence type="ECO:0000256" key="1">
    <source>
        <dbReference type="ARBA" id="ARBA00043996"/>
    </source>
</evidence>
<evidence type="ECO:0000313" key="7">
    <source>
        <dbReference type="Proteomes" id="UP001283341"/>
    </source>
</evidence>
<dbReference type="CDD" id="cd00519">
    <property type="entry name" value="Lipase_3"/>
    <property type="match status" value="1"/>
</dbReference>
<name>A0AAE0MC36_9PEZI</name>
<dbReference type="EMBL" id="JAUEDM010000002">
    <property type="protein sequence ID" value="KAK3326735.1"/>
    <property type="molecule type" value="Genomic_DNA"/>
</dbReference>
<comment type="similarity">
    <text evidence="1">Belongs to the AB hydrolase superfamily. Lipase family. Class 3 subfamily.</text>
</comment>
<proteinExistence type="inferred from homology"/>
<sequence>MKRLSFKIMRKRPVQLTAQSSLVTSAAAPDSGFAFVHNSQGASAALSELSRKLSGVLELIDLDTDDDAKDGAVKAQLQRLETVAGDYTNSSSASSCSGMEEWKGSPSLAQVVAAAFVCSATIYKKPPKSTAVHDSDDATIQTPSPDSQQVATTTHRQPTVDGLVFTEQTYTKPSRDGTEKAMGVWMAKSDTGQDWEGFPAMVIAVRGTAKLVDAMVNANGRPVTADEFLGPSETDPATRDATLGIKAHAGFLNGAKALYTVVKEHLSRADKEHPGMHVIFTGHSAGGAVSSLLYAKCLLEARKSYPSLKLSSITFGSPPCLSIDITPILRHSEALAKNHGHTLAFVNEFDIVPRVDQAYIRSLIDLYRASYNLGPLMADAVKQEDKKTPDLPYVLPPLEFQFEDEADDTKDGGSGQQEHEAGKVWKLPIPQYHILGDIVLLRKDRVVVDAAVKRVLRAYSFAHDEYEKLLYVGTQTHSRTYYQDRVSLLQEGRFNDRQSWE</sequence>
<evidence type="ECO:0000256" key="3">
    <source>
        <dbReference type="ARBA" id="ARBA00048461"/>
    </source>
</evidence>
<comment type="catalytic activity">
    <reaction evidence="3">
        <text>a monoacylglycerol + H2O = glycerol + a fatty acid + H(+)</text>
        <dbReference type="Rhea" id="RHEA:15245"/>
        <dbReference type="ChEBI" id="CHEBI:15377"/>
        <dbReference type="ChEBI" id="CHEBI:15378"/>
        <dbReference type="ChEBI" id="CHEBI:17408"/>
        <dbReference type="ChEBI" id="CHEBI:17754"/>
        <dbReference type="ChEBI" id="CHEBI:28868"/>
    </reaction>
</comment>
<feature type="compositionally biased region" description="Polar residues" evidence="4">
    <location>
        <begin position="138"/>
        <end position="156"/>
    </location>
</feature>
<feature type="region of interest" description="Disordered" evidence="4">
    <location>
        <begin position="128"/>
        <end position="156"/>
    </location>
</feature>
<evidence type="ECO:0000259" key="5">
    <source>
        <dbReference type="Pfam" id="PF01764"/>
    </source>
</evidence>
<dbReference type="InterPro" id="IPR051218">
    <property type="entry name" value="Sec_MonoDiacylglyc_Lipase"/>
</dbReference>
<dbReference type="SUPFAM" id="SSF53474">
    <property type="entry name" value="alpha/beta-Hydrolases"/>
    <property type="match status" value="1"/>
</dbReference>
<dbReference type="InterPro" id="IPR029058">
    <property type="entry name" value="AB_hydrolase_fold"/>
</dbReference>
<dbReference type="Gene3D" id="3.40.50.1820">
    <property type="entry name" value="alpha/beta hydrolase"/>
    <property type="match status" value="1"/>
</dbReference>
<dbReference type="AlphaFoldDB" id="A0AAE0MC36"/>
<comment type="caution">
    <text evidence="6">The sequence shown here is derived from an EMBL/GenBank/DDBJ whole genome shotgun (WGS) entry which is preliminary data.</text>
</comment>